<protein>
    <submittedName>
        <fullName evidence="3">Ig-like domain-containing protein</fullName>
    </submittedName>
</protein>
<proteinExistence type="predicted"/>
<dbReference type="EMBL" id="JAHLDV010000001">
    <property type="protein sequence ID" value="MBU3158320.1"/>
    <property type="molecule type" value="Genomic_DNA"/>
</dbReference>
<dbReference type="RefSeq" id="WP_216145297.1">
    <property type="nucleotide sequence ID" value="NZ_JAHLDV010000001.1"/>
</dbReference>
<gene>
    <name evidence="3" type="ORF">KPL37_00845</name>
</gene>
<evidence type="ECO:0000256" key="1">
    <source>
        <dbReference type="SAM" id="SignalP"/>
    </source>
</evidence>
<organism evidence="3 4">
    <name type="scientific">Clostridium frigoris</name>
    <dbReference type="NCBI Taxonomy" id="205327"/>
    <lineage>
        <taxon>Bacteria</taxon>
        <taxon>Bacillati</taxon>
        <taxon>Bacillota</taxon>
        <taxon>Clostridia</taxon>
        <taxon>Eubacteriales</taxon>
        <taxon>Clostridiaceae</taxon>
        <taxon>Clostridium</taxon>
    </lineage>
</organism>
<evidence type="ECO:0000259" key="2">
    <source>
        <dbReference type="SMART" id="SM00635"/>
    </source>
</evidence>
<accession>A0ABS6BPX0</accession>
<feature type="signal peptide" evidence="1">
    <location>
        <begin position="1"/>
        <end position="25"/>
    </location>
</feature>
<name>A0ABS6BPX0_9CLOT</name>
<evidence type="ECO:0000313" key="3">
    <source>
        <dbReference type="EMBL" id="MBU3158320.1"/>
    </source>
</evidence>
<evidence type="ECO:0000313" key="4">
    <source>
        <dbReference type="Proteomes" id="UP000776252"/>
    </source>
</evidence>
<reference evidence="3 4" key="1">
    <citation type="submission" date="2021-06" db="EMBL/GenBank/DDBJ databases">
        <title>Clostridia strains as spoilage organisms.</title>
        <authorList>
            <person name="Wambui J."/>
            <person name="Stephan R."/>
            <person name="Stevens M.J.A."/>
        </authorList>
    </citation>
    <scope>NUCLEOTIDE SEQUENCE [LARGE SCALE GENOMIC DNA]</scope>
    <source>
        <strain evidence="3 4">DSM 14204</strain>
    </source>
</reference>
<keyword evidence="4" id="KW-1185">Reference proteome</keyword>
<comment type="caution">
    <text evidence="3">The sequence shown here is derived from an EMBL/GenBank/DDBJ whole genome shotgun (WGS) entry which is preliminary data.</text>
</comment>
<dbReference type="InterPro" id="IPR003343">
    <property type="entry name" value="Big_2"/>
</dbReference>
<feature type="chain" id="PRO_5046582540" evidence="1">
    <location>
        <begin position="26"/>
        <end position="886"/>
    </location>
</feature>
<keyword evidence="1" id="KW-0732">Signal</keyword>
<sequence length="886" mass="94735">MNKKIISSTLAALMIAGSISFTAFAAMGNGTVVIGSKAFDLTYANDSDNASEITSAIAAGGAIYVKDFDENWIDNVTGERVASGLIPAVAYKNAKGETKFDAGDTSVADVKEPLYPKTFTSITNAITNTSNVIYLTAVDQYGQAYNIKTDDSYKVTATINGIPINKTEVKLTTENNMAKVTLEKDLVENDVVVIKLDKFDKDATNSSAKLISQVNTNFVVGKAKLIQLDLTTEKPITAFNNEDIIYNKITQNDGAKLTTDMIKFNIIAKTSGTAASDVTVTADLRGGSDDKNDIIISAKSTKAGTYEVTPYVGTTIDAEGTIKASKFDVTTTLNGVARTIDAIILQKLKVNTKSVINLVIRNAHNEIIDQNGNNITALVYKNGVLDNNLTVEKLDINGQAATTTVVKSLRFNAKKSGTYIVRLSVNGTVATRDVVAISEVTTLASIKLGNNIVDNSIIANEMSPVYRVLDVVDNTGDEIIPDTSGWTIEAKNKAKTSFASFASLVYYKHDASGIIIDATAEDAQGIAVKFDPTATSVRSLESDTILTVKVGNKTINSTDVIKDALDVTVRAKSKVKSITLEDTKISIIPGASVKKEIVILDQYGKAITDPTMLNVLYGTKTTATVSYDDRDKKMYITYFGEATGTDTIVVKSLNDQVIKATANISIGDNTNINSIAFTENNYKIYNDAKDDVMDQSVALTYKVNDGEIDVPTEAIKIISDSKLVTVTTDGSVINVKAKAGVNAAVTGIGSDTIITISLLTANGKTDSINLIISDDAFIVTPSSVVIKDTVDENKDVEGVQLIIGRDEYGNVVNETTGQITLLGTDQYGNKDIDVTNDTTWTSSNPAIAKVDVNNGLVTAVKPGKTTITGLYKEKICTVEVEIPEIN</sequence>
<dbReference type="Pfam" id="PF02368">
    <property type="entry name" value="Big_2"/>
    <property type="match status" value="1"/>
</dbReference>
<dbReference type="Proteomes" id="UP000776252">
    <property type="component" value="Unassembled WGS sequence"/>
</dbReference>
<feature type="domain" description="BIG2" evidence="2">
    <location>
        <begin position="795"/>
        <end position="881"/>
    </location>
</feature>
<dbReference type="SMART" id="SM00635">
    <property type="entry name" value="BID_2"/>
    <property type="match status" value="1"/>
</dbReference>